<dbReference type="SUPFAM" id="SSF52218">
    <property type="entry name" value="Flavoproteins"/>
    <property type="match status" value="1"/>
</dbReference>
<proteinExistence type="predicted"/>
<name>A0ABT1SKW5_9FIRM</name>
<comment type="caution">
    <text evidence="1">The sequence shown here is derived from an EMBL/GenBank/DDBJ whole genome shotgun (WGS) entry which is preliminary data.</text>
</comment>
<sequence>MEQQILILNGSPRAPISNSKAYAEQFMENCGSMAVYDTIIAQNHEALYAKMEQFSDVLLVFPLYVDSLPTPVLSFLKEWETHLPNKRPIISVMINCGFLEYAQNDVAIEMVKLFCKRNGFPFGSSLQIGSGEAILNTPFRFLVNKEIKKLAKAIINKQYRSQKVTMPLPTSLFVKASTKYWIAYGEKNGVSEAAMRTMDIEET</sequence>
<dbReference type="EMBL" id="JANGCH010000007">
    <property type="protein sequence ID" value="MCQ5121862.1"/>
    <property type="molecule type" value="Genomic_DNA"/>
</dbReference>
<dbReference type="RefSeq" id="WP_256197783.1">
    <property type="nucleotide sequence ID" value="NZ_JANGCH010000007.1"/>
</dbReference>
<organism evidence="1 2">
    <name type="scientific">Massilicoli timonensis</name>
    <dbReference type="NCBI Taxonomy" id="2015901"/>
    <lineage>
        <taxon>Bacteria</taxon>
        <taxon>Bacillati</taxon>
        <taxon>Bacillota</taxon>
        <taxon>Erysipelotrichia</taxon>
        <taxon>Erysipelotrichales</taxon>
        <taxon>Erysipelotrichaceae</taxon>
        <taxon>Massilicoli</taxon>
    </lineage>
</organism>
<dbReference type="Proteomes" id="UP001524435">
    <property type="component" value="Unassembled WGS sequence"/>
</dbReference>
<evidence type="ECO:0000313" key="2">
    <source>
        <dbReference type="Proteomes" id="UP001524435"/>
    </source>
</evidence>
<accession>A0ABT1SKW5</accession>
<reference evidence="1 2" key="1">
    <citation type="submission" date="2022-06" db="EMBL/GenBank/DDBJ databases">
        <title>Isolation of gut microbiota from human fecal samples.</title>
        <authorList>
            <person name="Pamer E.G."/>
            <person name="Barat B."/>
            <person name="Waligurski E."/>
            <person name="Medina S."/>
            <person name="Paddock L."/>
            <person name="Mostad J."/>
        </authorList>
    </citation>
    <scope>NUCLEOTIDE SEQUENCE [LARGE SCALE GENOMIC DNA]</scope>
    <source>
        <strain evidence="1 2">DFI.6.1</strain>
    </source>
</reference>
<gene>
    <name evidence="1" type="ORF">NE663_06250</name>
</gene>
<evidence type="ECO:0000313" key="1">
    <source>
        <dbReference type="EMBL" id="MCQ5121862.1"/>
    </source>
</evidence>
<keyword evidence="2" id="KW-1185">Reference proteome</keyword>
<dbReference type="InterPro" id="IPR029039">
    <property type="entry name" value="Flavoprotein-like_sf"/>
</dbReference>
<protein>
    <submittedName>
        <fullName evidence="1">Uncharacterized protein</fullName>
    </submittedName>
</protein>